<organism evidence="1 2">
    <name type="scientific">Dyadobacter luticola</name>
    <dbReference type="NCBI Taxonomy" id="1979387"/>
    <lineage>
        <taxon>Bacteria</taxon>
        <taxon>Pseudomonadati</taxon>
        <taxon>Bacteroidota</taxon>
        <taxon>Cytophagia</taxon>
        <taxon>Cytophagales</taxon>
        <taxon>Spirosomataceae</taxon>
        <taxon>Dyadobacter</taxon>
    </lineage>
</organism>
<proteinExistence type="predicted"/>
<keyword evidence="2" id="KW-1185">Reference proteome</keyword>
<dbReference type="OrthoDB" id="963365at2"/>
<protein>
    <submittedName>
        <fullName evidence="1">Uncharacterized protein</fullName>
    </submittedName>
</protein>
<sequence length="83" mass="9654">MDQQKLTDIYTFLEETERTNEDTEYDPSQEPLVNAIIELVNKNGNTSIAEDFGQPFVHPMITIQKWVTELKDIVRDEMDGNLH</sequence>
<reference evidence="1 2" key="1">
    <citation type="submission" date="2019-05" db="EMBL/GenBank/DDBJ databases">
        <authorList>
            <person name="Qu J.-H."/>
        </authorList>
    </citation>
    <scope>NUCLEOTIDE SEQUENCE [LARGE SCALE GENOMIC DNA]</scope>
    <source>
        <strain evidence="1 2">T17</strain>
    </source>
</reference>
<evidence type="ECO:0000313" key="2">
    <source>
        <dbReference type="Proteomes" id="UP000306402"/>
    </source>
</evidence>
<gene>
    <name evidence="1" type="ORF">FEN17_06435</name>
</gene>
<name>A0A5R9L6N6_9BACT</name>
<comment type="caution">
    <text evidence="1">The sequence shown here is derived from an EMBL/GenBank/DDBJ whole genome shotgun (WGS) entry which is preliminary data.</text>
</comment>
<dbReference type="Proteomes" id="UP000306402">
    <property type="component" value="Unassembled WGS sequence"/>
</dbReference>
<evidence type="ECO:0000313" key="1">
    <source>
        <dbReference type="EMBL" id="TLV04081.1"/>
    </source>
</evidence>
<dbReference type="EMBL" id="VCEJ01000002">
    <property type="protein sequence ID" value="TLV04081.1"/>
    <property type="molecule type" value="Genomic_DNA"/>
</dbReference>
<dbReference type="AlphaFoldDB" id="A0A5R9L6N6"/>
<accession>A0A5R9L6N6</accession>